<dbReference type="eggNOG" id="KOG3060">
    <property type="taxonomic scope" value="Eukaryota"/>
</dbReference>
<keyword evidence="3" id="KW-0256">Endoplasmic reticulum</keyword>
<keyword evidence="1" id="KW-0677">Repeat</keyword>
<keyword evidence="6" id="KW-1185">Reference proteome</keyword>
<keyword evidence="3" id="KW-0472">Membrane</keyword>
<dbReference type="AlphaFoldDB" id="D8LJ58"/>
<dbReference type="OMA" id="MSDQEGW"/>
<comment type="subunit">
    <text evidence="3">Component of the ER membrane protein complex (EMC).</text>
</comment>
<name>D8LJ58_ECTSI</name>
<dbReference type="Gene3D" id="1.25.40.10">
    <property type="entry name" value="Tetratricopeptide repeat domain"/>
    <property type="match status" value="1"/>
</dbReference>
<comment type="subcellular location">
    <subcellularLocation>
        <location evidence="3">Endoplasmic reticulum membrane</location>
        <topology evidence="3">Peripheral membrane protein</topology>
        <orientation evidence="3">Cytoplasmic side</orientation>
    </subcellularLocation>
</comment>
<dbReference type="InterPro" id="IPR039856">
    <property type="entry name" value="EMC2-like"/>
</dbReference>
<sequence>MSLKKLPELCREASGGKLSPLRDLLRFLRKEKIRRPDLCLQYGKQLLTYGRSLGDELWVIHEQMVTAALDSGDVPTAHEHLQVLTRKFPGSQRVRRLEGMRCEAEGSFAAAAAIYEEMVEANPANSLARKRQVAVLIAKGDTAGAVKALNGYLAEFAADGEAWLQLAKLHIGALNYAAAAFCYEELVLVAPSDHVVHCRLGEVYYTMGGAENLMRARKHFSQSVDLLKAGNARGLHGLCQTCASPGCGQDFEQETYWQGGGG</sequence>
<evidence type="ECO:0000256" key="3">
    <source>
        <dbReference type="RuleBase" id="RU367091"/>
    </source>
</evidence>
<dbReference type="OrthoDB" id="124397at2759"/>
<evidence type="ECO:0000256" key="2">
    <source>
        <dbReference type="ARBA" id="ARBA00022803"/>
    </source>
</evidence>
<dbReference type="EMBL" id="FN648420">
    <property type="protein sequence ID" value="CBN76942.1"/>
    <property type="molecule type" value="Genomic_DNA"/>
</dbReference>
<evidence type="ECO:0000256" key="1">
    <source>
        <dbReference type="ARBA" id="ARBA00022737"/>
    </source>
</evidence>
<accession>D8LJ58</accession>
<dbReference type="Pfam" id="PF22890">
    <property type="entry name" value="TPR_EMC2"/>
    <property type="match status" value="1"/>
</dbReference>
<dbReference type="InParanoid" id="D8LJ58"/>
<dbReference type="EMBL" id="FN649740">
    <property type="protein sequence ID" value="CBN76942.1"/>
    <property type="molecule type" value="Genomic_DNA"/>
</dbReference>
<comment type="function">
    <text evidence="3">Part of the endoplasmic reticulum membrane protein complex (EMC) that enables the energy-independent insertion into endoplasmic reticulum membranes of newly synthesized membrane proteins.</text>
</comment>
<dbReference type="PANTHER" id="PTHR12760">
    <property type="entry name" value="TETRATRICOPEPTIDE REPEAT PROTEIN"/>
    <property type="match status" value="1"/>
</dbReference>
<dbReference type="InterPro" id="IPR011990">
    <property type="entry name" value="TPR-like_helical_dom_sf"/>
</dbReference>
<reference evidence="5 6" key="1">
    <citation type="journal article" date="2010" name="Nature">
        <title>The Ectocarpus genome and the independent evolution of multicellularity in brown algae.</title>
        <authorList>
            <person name="Cock J.M."/>
            <person name="Sterck L."/>
            <person name="Rouze P."/>
            <person name="Scornet D."/>
            <person name="Allen A.E."/>
            <person name="Amoutzias G."/>
            <person name="Anthouard V."/>
            <person name="Artiguenave F."/>
            <person name="Aury J.M."/>
            <person name="Badger J.H."/>
            <person name="Beszteri B."/>
            <person name="Billiau K."/>
            <person name="Bonnet E."/>
            <person name="Bothwell J.H."/>
            <person name="Bowler C."/>
            <person name="Boyen C."/>
            <person name="Brownlee C."/>
            <person name="Carrano C.J."/>
            <person name="Charrier B."/>
            <person name="Cho G.Y."/>
            <person name="Coelho S.M."/>
            <person name="Collen J."/>
            <person name="Corre E."/>
            <person name="Da Silva C."/>
            <person name="Delage L."/>
            <person name="Delaroque N."/>
            <person name="Dittami S.M."/>
            <person name="Doulbeau S."/>
            <person name="Elias M."/>
            <person name="Farnham G."/>
            <person name="Gachon C.M."/>
            <person name="Gschloessl B."/>
            <person name="Heesch S."/>
            <person name="Jabbari K."/>
            <person name="Jubin C."/>
            <person name="Kawai H."/>
            <person name="Kimura K."/>
            <person name="Kloareg B."/>
            <person name="Kupper F.C."/>
            <person name="Lang D."/>
            <person name="Le Bail A."/>
            <person name="Leblanc C."/>
            <person name="Lerouge P."/>
            <person name="Lohr M."/>
            <person name="Lopez P.J."/>
            <person name="Martens C."/>
            <person name="Maumus F."/>
            <person name="Michel G."/>
            <person name="Miranda-Saavedra D."/>
            <person name="Morales J."/>
            <person name="Moreau H."/>
            <person name="Motomura T."/>
            <person name="Nagasato C."/>
            <person name="Napoli C.A."/>
            <person name="Nelson D.R."/>
            <person name="Nyvall-Collen P."/>
            <person name="Peters A.F."/>
            <person name="Pommier C."/>
            <person name="Potin P."/>
            <person name="Poulain J."/>
            <person name="Quesneville H."/>
            <person name="Read B."/>
            <person name="Rensing S.A."/>
            <person name="Ritter A."/>
            <person name="Rousvoal S."/>
            <person name="Samanta M."/>
            <person name="Samson G."/>
            <person name="Schroeder D.C."/>
            <person name="Segurens B."/>
            <person name="Strittmatter M."/>
            <person name="Tonon T."/>
            <person name="Tregear J.W."/>
            <person name="Valentin K."/>
            <person name="von Dassow P."/>
            <person name="Yamagishi T."/>
            <person name="Van de Peer Y."/>
            <person name="Wincker P."/>
        </authorList>
    </citation>
    <scope>NUCLEOTIDE SEQUENCE [LARGE SCALE GENOMIC DNA]</scope>
    <source>
        <strain evidence="6">Ec32 / CCAP1310/4</strain>
    </source>
</reference>
<comment type="similarity">
    <text evidence="3">Belongs to the EMC2 family.</text>
</comment>
<evidence type="ECO:0000313" key="6">
    <source>
        <dbReference type="Proteomes" id="UP000002630"/>
    </source>
</evidence>
<organism evidence="5 6">
    <name type="scientific">Ectocarpus siliculosus</name>
    <name type="common">Brown alga</name>
    <name type="synonym">Conferva siliculosa</name>
    <dbReference type="NCBI Taxonomy" id="2880"/>
    <lineage>
        <taxon>Eukaryota</taxon>
        <taxon>Sar</taxon>
        <taxon>Stramenopiles</taxon>
        <taxon>Ochrophyta</taxon>
        <taxon>PX clade</taxon>
        <taxon>Phaeophyceae</taxon>
        <taxon>Ectocarpales</taxon>
        <taxon>Ectocarpaceae</taxon>
        <taxon>Ectocarpus</taxon>
    </lineage>
</organism>
<dbReference type="SUPFAM" id="SSF48452">
    <property type="entry name" value="TPR-like"/>
    <property type="match status" value="1"/>
</dbReference>
<feature type="domain" description="EMC2 TPR-like" evidence="4">
    <location>
        <begin position="95"/>
        <end position="204"/>
    </location>
</feature>
<keyword evidence="2" id="KW-0802">TPR repeat</keyword>
<proteinExistence type="inferred from homology"/>
<dbReference type="FunCoup" id="D8LJ58">
    <property type="interactions" value="197"/>
</dbReference>
<dbReference type="Proteomes" id="UP000002630">
    <property type="component" value="Linkage Group LG15"/>
</dbReference>
<dbReference type="GO" id="GO:0072546">
    <property type="term" value="C:EMC complex"/>
    <property type="evidence" value="ECO:0007669"/>
    <property type="project" value="UniProtKB-UniRule"/>
</dbReference>
<dbReference type="STRING" id="2880.D8LJ58"/>
<dbReference type="InterPro" id="IPR055217">
    <property type="entry name" value="TPR_EMC2"/>
</dbReference>
<evidence type="ECO:0000259" key="4">
    <source>
        <dbReference type="Pfam" id="PF22890"/>
    </source>
</evidence>
<protein>
    <recommendedName>
        <fullName evidence="3">ER membrane protein complex subunit 2</fullName>
    </recommendedName>
</protein>
<evidence type="ECO:0000313" key="5">
    <source>
        <dbReference type="EMBL" id="CBN76942.1"/>
    </source>
</evidence>
<gene>
    <name evidence="5" type="ORF">Esi_0024_0075</name>
</gene>